<evidence type="ECO:0000313" key="4">
    <source>
        <dbReference type="EMBL" id="ASO19618.1"/>
    </source>
</evidence>
<dbReference type="PANTHER" id="PTHR30055:SF234">
    <property type="entry name" value="HTH-TYPE TRANSCRIPTIONAL REGULATOR BETI"/>
    <property type="match status" value="1"/>
</dbReference>
<dbReference type="Gene3D" id="1.10.357.10">
    <property type="entry name" value="Tetracycline Repressor, domain 2"/>
    <property type="match status" value="1"/>
</dbReference>
<evidence type="ECO:0000256" key="1">
    <source>
        <dbReference type="ARBA" id="ARBA00023015"/>
    </source>
</evidence>
<dbReference type="RefSeq" id="WP_093941097.1">
    <property type="nucleotide sequence ID" value="NZ_CP022521.1"/>
</dbReference>
<dbReference type="PROSITE" id="PS50977">
    <property type="entry name" value="HTH_TETR_2"/>
    <property type="match status" value="1"/>
</dbReference>
<protein>
    <submittedName>
        <fullName evidence="4">DNA-binding transcriptional repressor AcrR</fullName>
    </submittedName>
</protein>
<evidence type="ECO:0000256" key="3">
    <source>
        <dbReference type="ARBA" id="ARBA00023163"/>
    </source>
</evidence>
<evidence type="ECO:0000313" key="5">
    <source>
        <dbReference type="Proteomes" id="UP000204221"/>
    </source>
</evidence>
<name>A0A221W1L1_9PSEU</name>
<dbReference type="Proteomes" id="UP000204221">
    <property type="component" value="Chromosome"/>
</dbReference>
<dbReference type="InterPro" id="IPR050109">
    <property type="entry name" value="HTH-type_TetR-like_transc_reg"/>
</dbReference>
<dbReference type="EMBL" id="CP022521">
    <property type="protein sequence ID" value="ASO19618.1"/>
    <property type="molecule type" value="Genomic_DNA"/>
</dbReference>
<accession>A0A221W1L1</accession>
<sequence>MERAAEAESRTRTRTRHTILDAAVGVFSSDPAASLAEVAAAAGVARSTVQRYFPERADLLTALSDHATERVAAAARRARLDEGSAPDALSRLVQEYFDLGDILMLVTTGPPGDGTGADDGTWADEAFDALLARGHAAGTIDPTLPAEWIGQLLWSTLYAGWSHLRTNGVSRHEALTVCLRSFLKAVAP</sequence>
<dbReference type="InterPro" id="IPR009057">
    <property type="entry name" value="Homeodomain-like_sf"/>
</dbReference>
<keyword evidence="3" id="KW-0804">Transcription</keyword>
<dbReference type="GO" id="GO:0000976">
    <property type="term" value="F:transcription cis-regulatory region binding"/>
    <property type="evidence" value="ECO:0007669"/>
    <property type="project" value="TreeGrafter"/>
</dbReference>
<keyword evidence="5" id="KW-1185">Reference proteome</keyword>
<dbReference type="InterPro" id="IPR001647">
    <property type="entry name" value="HTH_TetR"/>
</dbReference>
<evidence type="ECO:0000256" key="2">
    <source>
        <dbReference type="ARBA" id="ARBA00023125"/>
    </source>
</evidence>
<dbReference type="OrthoDB" id="8654052at2"/>
<dbReference type="GO" id="GO:0003700">
    <property type="term" value="F:DNA-binding transcription factor activity"/>
    <property type="evidence" value="ECO:0007669"/>
    <property type="project" value="TreeGrafter"/>
</dbReference>
<dbReference type="KEGG" id="ahg:AHOG_09870"/>
<reference evidence="4 5" key="1">
    <citation type="submission" date="2017-07" db="EMBL/GenBank/DDBJ databases">
        <title>Complete genome sequence of Actinoalloteichus hoggarensis DSM 45943, type strain of Actinoalloteichus hoggarensis.</title>
        <authorList>
            <person name="Ruckert C."/>
            <person name="Nouioui I."/>
            <person name="Willmese J."/>
            <person name="van Wezel G."/>
            <person name="Klenk H.-P."/>
            <person name="Kalinowski J."/>
            <person name="Zotchev S.B."/>
        </authorList>
    </citation>
    <scope>NUCLEOTIDE SEQUENCE [LARGE SCALE GENOMIC DNA]</scope>
    <source>
        <strain evidence="4 5">DSM 45943</strain>
    </source>
</reference>
<proteinExistence type="predicted"/>
<keyword evidence="1" id="KW-0805">Transcription regulation</keyword>
<dbReference type="SUPFAM" id="SSF46689">
    <property type="entry name" value="Homeodomain-like"/>
    <property type="match status" value="1"/>
</dbReference>
<dbReference type="AlphaFoldDB" id="A0A221W1L1"/>
<organism evidence="4 5">
    <name type="scientific">Actinoalloteichus hoggarensis</name>
    <dbReference type="NCBI Taxonomy" id="1470176"/>
    <lineage>
        <taxon>Bacteria</taxon>
        <taxon>Bacillati</taxon>
        <taxon>Actinomycetota</taxon>
        <taxon>Actinomycetes</taxon>
        <taxon>Pseudonocardiales</taxon>
        <taxon>Pseudonocardiaceae</taxon>
        <taxon>Actinoalloteichus</taxon>
    </lineage>
</organism>
<dbReference type="Pfam" id="PF00440">
    <property type="entry name" value="TetR_N"/>
    <property type="match status" value="1"/>
</dbReference>
<dbReference type="PANTHER" id="PTHR30055">
    <property type="entry name" value="HTH-TYPE TRANSCRIPTIONAL REGULATOR RUTR"/>
    <property type="match status" value="1"/>
</dbReference>
<gene>
    <name evidence="4" type="ORF">AHOG_09870</name>
</gene>
<keyword evidence="2 4" id="KW-0238">DNA-binding</keyword>